<organism evidence="2 3">
    <name type="scientific">Halomonas llamarensis</name>
    <dbReference type="NCBI Taxonomy" id="2945104"/>
    <lineage>
        <taxon>Bacteria</taxon>
        <taxon>Pseudomonadati</taxon>
        <taxon>Pseudomonadota</taxon>
        <taxon>Gammaproteobacteria</taxon>
        <taxon>Oceanospirillales</taxon>
        <taxon>Halomonadaceae</taxon>
        <taxon>Halomonas</taxon>
    </lineage>
</organism>
<feature type="transmembrane region" description="Helical" evidence="1">
    <location>
        <begin position="59"/>
        <end position="79"/>
    </location>
</feature>
<comment type="caution">
    <text evidence="2">The sequence shown here is derived from an EMBL/GenBank/DDBJ whole genome shotgun (WGS) entry which is preliminary data.</text>
</comment>
<keyword evidence="1" id="KW-0812">Transmembrane</keyword>
<dbReference type="Proteomes" id="UP001165308">
    <property type="component" value="Unassembled WGS sequence"/>
</dbReference>
<reference evidence="2" key="1">
    <citation type="submission" date="2022-05" db="EMBL/GenBank/DDBJ databases">
        <title>Halomonas geminus sp. nov. and Halomonas llamarensis sp. nov. isolated from high-altitude salars of the Atacama Desert.</title>
        <authorList>
            <person name="Hintersatz C."/>
            <person name="Rojas L.A."/>
            <person name="Wei T.-S."/>
            <person name="Kutschke S."/>
            <person name="Lehmann F."/>
            <person name="Jain R."/>
            <person name="Pollmann K."/>
        </authorList>
    </citation>
    <scope>NUCLEOTIDE SEQUENCE</scope>
    <source>
        <strain evidence="2">ATCHA</strain>
    </source>
</reference>
<sequence length="80" mass="9443">MWVALNQRAQDLVGMDLFYFFIKFFILMFIGFVSAWLTYVFLAFLGFRNKGVQYLVMKFLVFFVAMFSVRIMQGVLWGVG</sequence>
<keyword evidence="1" id="KW-1133">Transmembrane helix</keyword>
<evidence type="ECO:0000313" key="2">
    <source>
        <dbReference type="EMBL" id="MCL7930873.1"/>
    </source>
</evidence>
<proteinExistence type="predicted"/>
<name>A0ABT0SST0_9GAMM</name>
<dbReference type="RefSeq" id="WP_250082852.1">
    <property type="nucleotide sequence ID" value="NZ_JAMJPJ010000024.1"/>
</dbReference>
<feature type="transmembrane region" description="Helical" evidence="1">
    <location>
        <begin position="20"/>
        <end position="47"/>
    </location>
</feature>
<gene>
    <name evidence="2" type="ORF">M8006_12950</name>
</gene>
<keyword evidence="1" id="KW-0472">Membrane</keyword>
<evidence type="ECO:0000313" key="3">
    <source>
        <dbReference type="Proteomes" id="UP001165308"/>
    </source>
</evidence>
<evidence type="ECO:0000256" key="1">
    <source>
        <dbReference type="SAM" id="Phobius"/>
    </source>
</evidence>
<dbReference type="EMBL" id="JAMJPJ010000024">
    <property type="protein sequence ID" value="MCL7930873.1"/>
    <property type="molecule type" value="Genomic_DNA"/>
</dbReference>
<accession>A0ABT0SST0</accession>
<keyword evidence="3" id="KW-1185">Reference proteome</keyword>
<protein>
    <submittedName>
        <fullName evidence="2">Uncharacterized protein</fullName>
    </submittedName>
</protein>